<dbReference type="EMBL" id="JH658023">
    <property type="protein sequence ID" value="EXM15372.1"/>
    <property type="molecule type" value="Genomic_DNA"/>
</dbReference>
<sequence>MGNPLDAPAMAAEVDAAARAAAVVGVEAVEAVGDSLGQEDRALVRDDKR</sequence>
<organism evidence="1">
    <name type="scientific">Fusarium oxysporum f. sp. vasinfectum 25433</name>
    <dbReference type="NCBI Taxonomy" id="1089449"/>
    <lineage>
        <taxon>Eukaryota</taxon>
        <taxon>Fungi</taxon>
        <taxon>Dikarya</taxon>
        <taxon>Ascomycota</taxon>
        <taxon>Pezizomycotina</taxon>
        <taxon>Sordariomycetes</taxon>
        <taxon>Hypocreomycetidae</taxon>
        <taxon>Hypocreales</taxon>
        <taxon>Nectriaceae</taxon>
        <taxon>Fusarium</taxon>
        <taxon>Fusarium oxysporum species complex</taxon>
    </lineage>
</organism>
<protein>
    <submittedName>
        <fullName evidence="1">Uncharacterized protein</fullName>
    </submittedName>
</protein>
<name>X0L2W1_FUSOX</name>
<dbReference type="AlphaFoldDB" id="X0L2W1"/>
<gene>
    <name evidence="1" type="ORF">FOTG_16292</name>
</gene>
<reference evidence="1" key="1">
    <citation type="submission" date="2011-11" db="EMBL/GenBank/DDBJ databases">
        <title>The Genome Sequence of Fusarium oxysporum Cotton.</title>
        <authorList>
            <consortium name="The Broad Institute Genome Sequencing Platform"/>
            <person name="Ma L.-J."/>
            <person name="Gale L.R."/>
            <person name="Schwartz D.C."/>
            <person name="Zhou S."/>
            <person name="Corby-Kistler H."/>
            <person name="Young S.K."/>
            <person name="Zeng Q."/>
            <person name="Gargeya S."/>
            <person name="Fitzgerald M."/>
            <person name="Haas B."/>
            <person name="Abouelleil A."/>
            <person name="Alvarado L."/>
            <person name="Arachchi H.M."/>
            <person name="Berlin A."/>
            <person name="Brown A."/>
            <person name="Chapman S.B."/>
            <person name="Chen Z."/>
            <person name="Dunbar C."/>
            <person name="Freedman E."/>
            <person name="Gearin G."/>
            <person name="Goldberg J."/>
            <person name="Griggs A."/>
            <person name="Gujja S."/>
            <person name="Heiman D."/>
            <person name="Howarth C."/>
            <person name="Larson L."/>
            <person name="Lui A."/>
            <person name="MacDonald P.J.P."/>
            <person name="Montmayeur A."/>
            <person name="Murphy C."/>
            <person name="Neiman D."/>
            <person name="Pearson M."/>
            <person name="Priest M."/>
            <person name="Roberts A."/>
            <person name="Saif S."/>
            <person name="Shea T."/>
            <person name="Shenoy N."/>
            <person name="Sisk P."/>
            <person name="Stolte C."/>
            <person name="Sykes S."/>
            <person name="Wortman J."/>
            <person name="Nusbaum C."/>
            <person name="Birren B."/>
        </authorList>
    </citation>
    <scope>NUCLEOTIDE SEQUENCE [LARGE SCALE GENOMIC DNA]</scope>
    <source>
        <strain evidence="1">25433</strain>
    </source>
</reference>
<dbReference type="HOGENOM" id="CLU_3143118_0_0_1"/>
<proteinExistence type="predicted"/>
<reference evidence="1" key="2">
    <citation type="submission" date="2012-05" db="EMBL/GenBank/DDBJ databases">
        <title>The Genome Annotation of Fusarium oxysporum Cotton.</title>
        <authorList>
            <consortium name="The Broad Institute Genomics Platform"/>
            <person name="Ma L.-J."/>
            <person name="Corby-Kistler H."/>
            <person name="Broz K."/>
            <person name="Gale L.R."/>
            <person name="Jonkers W."/>
            <person name="O'Donnell K."/>
            <person name="Ploetz R."/>
            <person name="Steinberg C."/>
            <person name="Schwartz D.C."/>
            <person name="VanEtten H."/>
            <person name="Zhou S."/>
            <person name="Young S.K."/>
            <person name="Zeng Q."/>
            <person name="Gargeya S."/>
            <person name="Fitzgerald M."/>
            <person name="Abouelleil A."/>
            <person name="Alvarado L."/>
            <person name="Chapman S.B."/>
            <person name="Gainer-Dewar J."/>
            <person name="Goldberg J."/>
            <person name="Griggs A."/>
            <person name="Gujja S."/>
            <person name="Hansen M."/>
            <person name="Howarth C."/>
            <person name="Imamovic A."/>
            <person name="Ireland A."/>
            <person name="Larimer J."/>
            <person name="McCowan C."/>
            <person name="Murphy C."/>
            <person name="Pearson M."/>
            <person name="Poon T.W."/>
            <person name="Priest M."/>
            <person name="Roberts A."/>
            <person name="Saif S."/>
            <person name="Shea T."/>
            <person name="Sykes S."/>
            <person name="Wortman J."/>
            <person name="Nusbaum C."/>
            <person name="Birren B."/>
        </authorList>
    </citation>
    <scope>NUCLEOTIDE SEQUENCE</scope>
    <source>
        <strain evidence="1">25433</strain>
    </source>
</reference>
<accession>X0L2W1</accession>
<dbReference type="Proteomes" id="UP000030701">
    <property type="component" value="Unassembled WGS sequence"/>
</dbReference>
<evidence type="ECO:0000313" key="1">
    <source>
        <dbReference type="EMBL" id="EXM15372.1"/>
    </source>
</evidence>